<comment type="caution">
    <text evidence="3">The sequence shown here is derived from an EMBL/GenBank/DDBJ whole genome shotgun (WGS) entry which is preliminary data.</text>
</comment>
<dbReference type="Proteomes" id="UP000242687">
    <property type="component" value="Unassembled WGS sequence"/>
</dbReference>
<reference evidence="3 4" key="1">
    <citation type="submission" date="2017-11" db="EMBL/GenBank/DDBJ databases">
        <title>Genomic Encyclopedia of Archaeal and Bacterial Type Strains, Phase II (KMG-II): From Individual Species to Whole Genera.</title>
        <authorList>
            <person name="Goeker M."/>
        </authorList>
    </citation>
    <scope>NUCLEOTIDE SEQUENCE [LARGE SCALE GENOMIC DNA]</scope>
    <source>
        <strain evidence="3 4">DSM 28175</strain>
    </source>
</reference>
<dbReference type="Pfam" id="PF02333">
    <property type="entry name" value="Phytase"/>
    <property type="match status" value="1"/>
</dbReference>
<sequence>MFKCSEKLMNKRNILFAAQLLVLMASSACQQNNSANKAAATDTTAVAEVKPVIITEPVKYDTDDPAIWVNKAEPAKSLVIGTDKDADGALYVFDLQGKIVQDKVVRGLKRPNNVDLAYGLMLNGKPTDIAVASERITHKLRIFSVPDMKPVDNGGIEIFKGETGNEYRDLMGIALYTAADGKIYAIAGRKNGPTTGGYLWQYLLSDDGTGHVKATLVRKFGTYSGKKEIESIAVDNELKYVYYSDEQVGVRQYAADPDQGDKQLGMFGTTGFKVDHEGISIYKLTDSTGYILVSDQGANRFQIFGREGTKQKPYEHKLLKIVNVAARQSDGSDVANVPLNDTFKHGLFVTMSDDKTFHYYRWEDIAGKELKSK</sequence>
<dbReference type="AlphaFoldDB" id="A0A2H9VQJ0"/>
<dbReference type="InterPro" id="IPR011042">
    <property type="entry name" value="6-blade_b-propeller_TolB-like"/>
</dbReference>
<dbReference type="GO" id="GO:0016158">
    <property type="term" value="F:inositol hexakisphosphate 3-phosphatase activity"/>
    <property type="evidence" value="ECO:0007669"/>
    <property type="project" value="InterPro"/>
</dbReference>
<name>A0A2H9VQJ0_9SPHI</name>
<dbReference type="PROSITE" id="PS51257">
    <property type="entry name" value="PROKAR_LIPOPROTEIN"/>
    <property type="match status" value="1"/>
</dbReference>
<keyword evidence="1" id="KW-0732">Signal</keyword>
<feature type="chain" id="PRO_5014159541" evidence="1">
    <location>
        <begin position="31"/>
        <end position="373"/>
    </location>
</feature>
<keyword evidence="4" id="KW-1185">Reference proteome</keyword>
<accession>A0A2H9VQJ0</accession>
<feature type="domain" description="BPP" evidence="2">
    <location>
        <begin position="39"/>
        <end position="370"/>
    </location>
</feature>
<dbReference type="Gene3D" id="2.120.10.30">
    <property type="entry name" value="TolB, C-terminal domain"/>
    <property type="match status" value="1"/>
</dbReference>
<evidence type="ECO:0000313" key="3">
    <source>
        <dbReference type="EMBL" id="PJJ83070.1"/>
    </source>
</evidence>
<dbReference type="PROSITE" id="PS51662">
    <property type="entry name" value="BP_PHYTASE"/>
    <property type="match status" value="1"/>
</dbReference>
<protein>
    <submittedName>
        <fullName evidence="3">3-phytase</fullName>
    </submittedName>
</protein>
<proteinExistence type="predicted"/>
<organism evidence="3 4">
    <name type="scientific">Mucilaginibacter auburnensis</name>
    <dbReference type="NCBI Taxonomy" id="1457233"/>
    <lineage>
        <taxon>Bacteria</taxon>
        <taxon>Pseudomonadati</taxon>
        <taxon>Bacteroidota</taxon>
        <taxon>Sphingobacteriia</taxon>
        <taxon>Sphingobacteriales</taxon>
        <taxon>Sphingobacteriaceae</taxon>
        <taxon>Mucilaginibacter</taxon>
    </lineage>
</organism>
<dbReference type="InterPro" id="IPR003431">
    <property type="entry name" value="B-propeller_Phytase"/>
</dbReference>
<dbReference type="SUPFAM" id="SSF50956">
    <property type="entry name" value="Thermostable phytase (3-phytase)"/>
    <property type="match status" value="1"/>
</dbReference>
<evidence type="ECO:0000313" key="4">
    <source>
        <dbReference type="Proteomes" id="UP000242687"/>
    </source>
</evidence>
<dbReference type="EMBL" id="PGFJ01000001">
    <property type="protein sequence ID" value="PJJ83070.1"/>
    <property type="molecule type" value="Genomic_DNA"/>
</dbReference>
<evidence type="ECO:0000259" key="2">
    <source>
        <dbReference type="PROSITE" id="PS51662"/>
    </source>
</evidence>
<gene>
    <name evidence="3" type="ORF">CLV57_0047</name>
</gene>
<feature type="signal peptide" evidence="1">
    <location>
        <begin position="1"/>
        <end position="30"/>
    </location>
</feature>
<evidence type="ECO:0000256" key="1">
    <source>
        <dbReference type="SAM" id="SignalP"/>
    </source>
</evidence>